<dbReference type="OrthoDB" id="273823at2759"/>
<dbReference type="InterPro" id="IPR011042">
    <property type="entry name" value="6-blade_b-propeller_TolB-like"/>
</dbReference>
<dbReference type="InterPro" id="IPR056822">
    <property type="entry name" value="TEN_NHL"/>
</dbReference>
<organism evidence="3 4">
    <name type="scientific">Polarella glacialis</name>
    <name type="common">Dinoflagellate</name>
    <dbReference type="NCBI Taxonomy" id="89957"/>
    <lineage>
        <taxon>Eukaryota</taxon>
        <taxon>Sar</taxon>
        <taxon>Alveolata</taxon>
        <taxon>Dinophyceae</taxon>
        <taxon>Suessiales</taxon>
        <taxon>Suessiaceae</taxon>
        <taxon>Polarella</taxon>
    </lineage>
</organism>
<dbReference type="SUPFAM" id="SSF101898">
    <property type="entry name" value="NHL repeat"/>
    <property type="match status" value="1"/>
</dbReference>
<dbReference type="EMBL" id="CAJNNV010013789">
    <property type="protein sequence ID" value="CAE8602043.1"/>
    <property type="molecule type" value="Genomic_DNA"/>
</dbReference>
<dbReference type="InterPro" id="IPR001258">
    <property type="entry name" value="NHL_repeat"/>
</dbReference>
<dbReference type="Pfam" id="PF01436">
    <property type="entry name" value="NHL"/>
    <property type="match status" value="1"/>
</dbReference>
<evidence type="ECO:0000256" key="1">
    <source>
        <dbReference type="ARBA" id="ARBA00022737"/>
    </source>
</evidence>
<keyword evidence="1" id="KW-0677">Repeat</keyword>
<dbReference type="PANTHER" id="PTHR46388:SF2">
    <property type="entry name" value="NHL REPEAT-CONTAINING PROTEIN 2"/>
    <property type="match status" value="1"/>
</dbReference>
<proteinExistence type="predicted"/>
<protein>
    <recommendedName>
        <fullName evidence="2">Teneurin NHL domain-containing protein</fullName>
    </recommendedName>
</protein>
<gene>
    <name evidence="3" type="ORF">PGLA1383_LOCUS20302</name>
</gene>
<name>A0A813EM31_POLGL</name>
<accession>A0A813EM31</accession>
<keyword evidence="4" id="KW-1185">Reference proteome</keyword>
<evidence type="ECO:0000259" key="2">
    <source>
        <dbReference type="Pfam" id="PF25021"/>
    </source>
</evidence>
<dbReference type="PANTHER" id="PTHR46388">
    <property type="entry name" value="NHL REPEAT-CONTAINING PROTEIN 2"/>
    <property type="match status" value="1"/>
</dbReference>
<comment type="caution">
    <text evidence="3">The sequence shown here is derived from an EMBL/GenBank/DDBJ whole genome shotgun (WGS) entry which is preliminary data.</text>
</comment>
<dbReference type="Gene3D" id="2.120.10.30">
    <property type="entry name" value="TolB, C-terminal domain"/>
    <property type="match status" value="2"/>
</dbReference>
<sequence length="298" mass="30779">MLRVIANADWGRPWGLASDPTGCLLFISDERAGVVRRLAQSSLAADPESDAVLFAKDLRAPQGLAIADSRLFVCEAGRGQVKAFDVETGQAVLTWGGLAVPSGVVAAGQQLFVASAGSHAVFARDLRCEEAVRVVAGQPGTAGNMKSDDCGDGGPATSARLYSPMALAFDAADQLLVADAYNGRVRSVSNGIIQTIAGADQSAPRGNRGQATEINIGQPRGIAVAPDGPFVATTPGMIWQLRAGEMCPMAGTWVDGCNGSEGDATDMRLNVPHGVAFFAGGLAIADSDNHRVCLVELS</sequence>
<evidence type="ECO:0000313" key="3">
    <source>
        <dbReference type="EMBL" id="CAE8602043.1"/>
    </source>
</evidence>
<evidence type="ECO:0000313" key="4">
    <source>
        <dbReference type="Proteomes" id="UP000654075"/>
    </source>
</evidence>
<dbReference type="Proteomes" id="UP000654075">
    <property type="component" value="Unassembled WGS sequence"/>
</dbReference>
<reference evidence="3" key="1">
    <citation type="submission" date="2021-02" db="EMBL/GenBank/DDBJ databases">
        <authorList>
            <person name="Dougan E. K."/>
            <person name="Rhodes N."/>
            <person name="Thang M."/>
            <person name="Chan C."/>
        </authorList>
    </citation>
    <scope>NUCLEOTIDE SEQUENCE</scope>
</reference>
<feature type="domain" description="Teneurin NHL" evidence="2">
    <location>
        <begin position="129"/>
        <end position="201"/>
    </location>
</feature>
<dbReference type="AlphaFoldDB" id="A0A813EM31"/>
<dbReference type="Pfam" id="PF25021">
    <property type="entry name" value="TEN_NHL"/>
    <property type="match status" value="1"/>
</dbReference>